<evidence type="ECO:0000313" key="2">
    <source>
        <dbReference type="Proteomes" id="UP000712281"/>
    </source>
</evidence>
<dbReference type="AlphaFoldDB" id="A0A8S9HHI3"/>
<proteinExistence type="predicted"/>
<dbReference type="Proteomes" id="UP000712281">
    <property type="component" value="Unassembled WGS sequence"/>
</dbReference>
<sequence>MLKEGLSVRWKRHVWEMVRIREAEQVSGVGNGITETDDGLESPTLRFRVYNSSEK</sequence>
<protein>
    <submittedName>
        <fullName evidence="1">Uncharacterized protein</fullName>
    </submittedName>
</protein>
<dbReference type="EMBL" id="QGKW02001940">
    <property type="protein sequence ID" value="KAF2558731.1"/>
    <property type="molecule type" value="Genomic_DNA"/>
</dbReference>
<gene>
    <name evidence="1" type="ORF">F2Q68_00014646</name>
</gene>
<reference evidence="1" key="1">
    <citation type="submission" date="2019-12" db="EMBL/GenBank/DDBJ databases">
        <title>Genome sequencing and annotation of Brassica cretica.</title>
        <authorList>
            <person name="Studholme D.J."/>
            <person name="Sarris P.F."/>
        </authorList>
    </citation>
    <scope>NUCLEOTIDE SEQUENCE</scope>
    <source>
        <strain evidence="1">PFS-001/15</strain>
        <tissue evidence="1">Leaf</tissue>
    </source>
</reference>
<name>A0A8S9HHI3_BRACR</name>
<evidence type="ECO:0000313" key="1">
    <source>
        <dbReference type="EMBL" id="KAF2558731.1"/>
    </source>
</evidence>
<organism evidence="1 2">
    <name type="scientific">Brassica cretica</name>
    <name type="common">Mustard</name>
    <dbReference type="NCBI Taxonomy" id="69181"/>
    <lineage>
        <taxon>Eukaryota</taxon>
        <taxon>Viridiplantae</taxon>
        <taxon>Streptophyta</taxon>
        <taxon>Embryophyta</taxon>
        <taxon>Tracheophyta</taxon>
        <taxon>Spermatophyta</taxon>
        <taxon>Magnoliopsida</taxon>
        <taxon>eudicotyledons</taxon>
        <taxon>Gunneridae</taxon>
        <taxon>Pentapetalae</taxon>
        <taxon>rosids</taxon>
        <taxon>malvids</taxon>
        <taxon>Brassicales</taxon>
        <taxon>Brassicaceae</taxon>
        <taxon>Brassiceae</taxon>
        <taxon>Brassica</taxon>
    </lineage>
</organism>
<comment type="caution">
    <text evidence="1">The sequence shown here is derived from an EMBL/GenBank/DDBJ whole genome shotgun (WGS) entry which is preliminary data.</text>
</comment>
<accession>A0A8S9HHI3</accession>